<evidence type="ECO:0000313" key="2">
    <source>
        <dbReference type="Proteomes" id="UP001500185"/>
    </source>
</evidence>
<keyword evidence="2" id="KW-1185">Reference proteome</keyword>
<comment type="caution">
    <text evidence="1">The sequence shown here is derived from an EMBL/GenBank/DDBJ whole genome shotgun (WGS) entry which is preliminary data.</text>
</comment>
<dbReference type="RefSeq" id="WP_224455673.1">
    <property type="nucleotide sequence ID" value="NZ_BAAAGG010000020.1"/>
</dbReference>
<evidence type="ECO:0000313" key="1">
    <source>
        <dbReference type="EMBL" id="GAA0761136.1"/>
    </source>
</evidence>
<evidence type="ECO:0008006" key="3">
    <source>
        <dbReference type="Google" id="ProtNLM"/>
    </source>
</evidence>
<gene>
    <name evidence="1" type="ORF">GCM10009433_20210</name>
</gene>
<organism evidence="1 2">
    <name type="scientific">Psychroflexus lacisalsi</name>
    <dbReference type="NCBI Taxonomy" id="503928"/>
    <lineage>
        <taxon>Bacteria</taxon>
        <taxon>Pseudomonadati</taxon>
        <taxon>Bacteroidota</taxon>
        <taxon>Flavobacteriia</taxon>
        <taxon>Flavobacteriales</taxon>
        <taxon>Flavobacteriaceae</taxon>
        <taxon>Psychroflexus</taxon>
    </lineage>
</organism>
<protein>
    <recommendedName>
        <fullName evidence="3">Esterase</fullName>
    </recommendedName>
</protein>
<reference evidence="1 2" key="1">
    <citation type="journal article" date="2019" name="Int. J. Syst. Evol. Microbiol.">
        <title>The Global Catalogue of Microorganisms (GCM) 10K type strain sequencing project: providing services to taxonomists for standard genome sequencing and annotation.</title>
        <authorList>
            <consortium name="The Broad Institute Genomics Platform"/>
            <consortium name="The Broad Institute Genome Sequencing Center for Infectious Disease"/>
            <person name="Wu L."/>
            <person name="Ma J."/>
        </authorList>
    </citation>
    <scope>NUCLEOTIDE SEQUENCE [LARGE SCALE GENOMIC DNA]</scope>
    <source>
        <strain evidence="1 2">JCM 16231</strain>
    </source>
</reference>
<dbReference type="EMBL" id="BAAAGG010000020">
    <property type="protein sequence ID" value="GAA0761136.1"/>
    <property type="molecule type" value="Genomic_DNA"/>
</dbReference>
<accession>A0ABN1KB96</accession>
<sequence>MRLLFIMALIFFVESMFSQKTVEDYGYKSSQIDYLGSSIEFVVKSKKGEEKAKKPLFIFIQGSLAKPLIKYDDNDIYYSPFPFSEKLLMDNYHLIAINKPGVPLIENKKNLSSQGEFVDAETGLPSKEYTENNNLEYYTKRNLKVNGDA</sequence>
<name>A0ABN1KB96_9FLAO</name>
<proteinExistence type="predicted"/>
<dbReference type="Proteomes" id="UP001500185">
    <property type="component" value="Unassembled WGS sequence"/>
</dbReference>